<dbReference type="InterPro" id="IPR004843">
    <property type="entry name" value="Calcineurin-like_PHP"/>
</dbReference>
<dbReference type="PANTHER" id="PTHR10161:SF14">
    <property type="entry name" value="TARTRATE-RESISTANT ACID PHOSPHATASE TYPE 5"/>
    <property type="match status" value="1"/>
</dbReference>
<dbReference type="Pfam" id="PF00149">
    <property type="entry name" value="Metallophos"/>
    <property type="match status" value="1"/>
</dbReference>
<protein>
    <submittedName>
        <fullName evidence="4">Metallophosphoesterase</fullName>
    </submittedName>
</protein>
<dbReference type="InterPro" id="IPR051558">
    <property type="entry name" value="Metallophosphoesterase_PAP"/>
</dbReference>
<dbReference type="RefSeq" id="WP_386409636.1">
    <property type="nucleotide sequence ID" value="NZ_JBHTJH010000017.1"/>
</dbReference>
<dbReference type="Proteomes" id="UP001596978">
    <property type="component" value="Unassembled WGS sequence"/>
</dbReference>
<name>A0ABW3D3A2_9FLAO</name>
<dbReference type="Gene3D" id="3.60.21.10">
    <property type="match status" value="1"/>
</dbReference>
<accession>A0ABW3D3A2</accession>
<reference evidence="5" key="1">
    <citation type="journal article" date="2019" name="Int. J. Syst. Evol. Microbiol.">
        <title>The Global Catalogue of Microorganisms (GCM) 10K type strain sequencing project: providing services to taxonomists for standard genome sequencing and annotation.</title>
        <authorList>
            <consortium name="The Broad Institute Genomics Platform"/>
            <consortium name="The Broad Institute Genome Sequencing Center for Infectious Disease"/>
            <person name="Wu L."/>
            <person name="Ma J."/>
        </authorList>
    </citation>
    <scope>NUCLEOTIDE SEQUENCE [LARGE SCALE GENOMIC DNA]</scope>
    <source>
        <strain evidence="5">CCUG 62952</strain>
    </source>
</reference>
<evidence type="ECO:0000256" key="2">
    <source>
        <dbReference type="ARBA" id="ARBA00022801"/>
    </source>
</evidence>
<evidence type="ECO:0000313" key="4">
    <source>
        <dbReference type="EMBL" id="MFD0863520.1"/>
    </source>
</evidence>
<organism evidence="4 5">
    <name type="scientific">Sungkyunkwania multivorans</name>
    <dbReference type="NCBI Taxonomy" id="1173618"/>
    <lineage>
        <taxon>Bacteria</taxon>
        <taxon>Pseudomonadati</taxon>
        <taxon>Bacteroidota</taxon>
        <taxon>Flavobacteriia</taxon>
        <taxon>Flavobacteriales</taxon>
        <taxon>Flavobacteriaceae</taxon>
        <taxon>Sungkyunkwania</taxon>
    </lineage>
</organism>
<evidence type="ECO:0000256" key="1">
    <source>
        <dbReference type="ARBA" id="ARBA00022729"/>
    </source>
</evidence>
<sequence>MKTDQPQLLLLILFVLMSSCATYKSQMLPETNTVPAQNKKVIHTFYLIGDAGGAKKGKSTAALLAFKEIVSEAPKESTAIFLGDNIYEEGLPRESDPKYALAAHRLQVQLETVKNFKGNTVFIPGNHDWYNEGLKSVKRQEKMVEDTLGKDTFLPEDGCAITEVDISEDVHLVLIDSQWYLTDWDRHPTINDDCDIKTRGHFFAEFKDILKDNQNKTVVVAMHHPISTHGSHGGEFPLKKHLFPFQAKVPLPILGSLITELRSSGGVSPQDRNNVRYARLANRLMTLAQERDRVIFVSGHEHNLQFNSDDGVPIIVSGAGAKETAARLVGDAQFTYGRQGYAILRMFSDGSSEVSFYDTNNERLYTTEVHEKLAVFEGTFDQDFPKEKKASIYPKADTEKSKGYQKFFGEHFRASYGIEVAAPVALLDTLYGGLTPIRMGGGNQSKTLRLVDKEGREYNMRALKKSAVSFLQASVFQQEYIKDQFENSFPERMLQDFYTAAYPYGPFAVGTLSDAVGVYHTEPKLFYVPKQQALGKYNTNYGDELYMIEAKASDSNNDHDNFGSPDEIDSTSKFFENLRKDEKYVLDTDAYIRARLFDMLIGDWDRHEDQWRWAAFEEGGKVIYKPIPRDRDQAFSKFDGKLLDIIRFLSPSTRILSEYSREYEDLEWFNFEPIRLDRTLLSGTDEKAWIEQAKFIEQNLSDDIIDRAFANIPIEVRSMDVEEVKKKLKSRRAKISEAATSYFKLLNELMIVTGTDKDDHFVIERRPDGITNVKAYRIKDGVKADLFFERAFNSDITKEVWIYGLDDDDIFEVSGKGNKPVLIRLIGGQNNDIYRIENGKKLRVYDHKSKPNTVERNKGAKIKFTDDYEINLFEEASNIYNANTWIPALGFNPDTGISVGLGFSHTHYGFERSPFTSKHTVAANVYFATSGFVVNYDGEFGNIFGNTNLIVGARATSDNFTQNFFGFGSDTPNFDDDLDLDFNRVRLSELGAYVGVAARGKYGSDLLAKIRFDAITIEETGTRFIDAIGAGIEEFYDTKYFSTADIVYTYESHDQRISPTRGMEFGLGGGYTLNLRETNRSFFYLRPSITFYNRITRDGNLVLKTAASSHLNFTSIEDLEFYQAANLGGNNGLRGYRNERFSGEKSLVFNGDLRYSLKSFKTSFIPLQIGLYGGYDLGRVWVDNDPDSEWQDSFGGGLWIDSVNALGANIGLFSSDDGLRISFGFGFNF</sequence>
<keyword evidence="5" id="KW-1185">Reference proteome</keyword>
<comment type="caution">
    <text evidence="4">The sequence shown here is derived from an EMBL/GenBank/DDBJ whole genome shotgun (WGS) entry which is preliminary data.</text>
</comment>
<evidence type="ECO:0000313" key="5">
    <source>
        <dbReference type="Proteomes" id="UP001596978"/>
    </source>
</evidence>
<dbReference type="InterPro" id="IPR029052">
    <property type="entry name" value="Metallo-depent_PP-like"/>
</dbReference>
<proteinExistence type="predicted"/>
<keyword evidence="2" id="KW-0378">Hydrolase</keyword>
<gene>
    <name evidence="4" type="ORF">ACFQ1M_14990</name>
</gene>
<keyword evidence="1" id="KW-0732">Signal</keyword>
<dbReference type="PANTHER" id="PTHR10161">
    <property type="entry name" value="TARTRATE-RESISTANT ACID PHOSPHATASE TYPE 5"/>
    <property type="match status" value="1"/>
</dbReference>
<feature type="domain" description="Calcineurin-like phosphoesterase" evidence="3">
    <location>
        <begin position="44"/>
        <end position="246"/>
    </location>
</feature>
<dbReference type="SUPFAM" id="SSF56300">
    <property type="entry name" value="Metallo-dependent phosphatases"/>
    <property type="match status" value="1"/>
</dbReference>
<dbReference type="PROSITE" id="PS51257">
    <property type="entry name" value="PROKAR_LIPOPROTEIN"/>
    <property type="match status" value="1"/>
</dbReference>
<dbReference type="EMBL" id="JBHTJH010000017">
    <property type="protein sequence ID" value="MFD0863520.1"/>
    <property type="molecule type" value="Genomic_DNA"/>
</dbReference>
<evidence type="ECO:0000259" key="3">
    <source>
        <dbReference type="Pfam" id="PF00149"/>
    </source>
</evidence>
<dbReference type="Gene3D" id="2.40.160.50">
    <property type="entry name" value="membrane protein fhac: a member of the omp85/tpsb transporter family"/>
    <property type="match status" value="1"/>
</dbReference>